<gene>
    <name evidence="1" type="ORF">OEA41_002701</name>
</gene>
<sequence length="214" mass="24763">MDLEHEDLLAVEVMIWFIYFGKYPHFQEAGEDSIFGDLRVDAHIKVYALAKKYDISALALLAKKHFMHGIKWRWWTCLFLHCIPFIYETTPESDGGLRRLLATPRDQKNKFCYLQVQTSRDPWAASYYIAHARFGNVGEAGKVERPGETQEEAIREFRKISKKGPGWNIDIHRDSLRRPGTQTCRLGRQVRQKGVLKGVLEEIQQISPETSLKG</sequence>
<accession>A0AAE0DIP2</accession>
<protein>
    <submittedName>
        <fullName evidence="1">Uncharacterized protein</fullName>
    </submittedName>
</protein>
<dbReference type="Proteomes" id="UP001276659">
    <property type="component" value="Unassembled WGS sequence"/>
</dbReference>
<evidence type="ECO:0000313" key="2">
    <source>
        <dbReference type="Proteomes" id="UP001276659"/>
    </source>
</evidence>
<reference evidence="1" key="1">
    <citation type="submission" date="2022-11" db="EMBL/GenBank/DDBJ databases">
        <title>Chromosomal genome sequence assembly and mating type (MAT) locus characterization of the leprose asexual lichenized fungus Lepraria neglecta (Nyl.) Erichsen.</title>
        <authorList>
            <person name="Allen J.L."/>
            <person name="Pfeffer B."/>
        </authorList>
    </citation>
    <scope>NUCLEOTIDE SEQUENCE</scope>
    <source>
        <strain evidence="1">Allen 5258</strain>
    </source>
</reference>
<evidence type="ECO:0000313" key="1">
    <source>
        <dbReference type="EMBL" id="KAK3170620.1"/>
    </source>
</evidence>
<proteinExistence type="predicted"/>
<dbReference type="SUPFAM" id="SSF142921">
    <property type="entry name" value="WGR domain-like"/>
    <property type="match status" value="1"/>
</dbReference>
<name>A0AAE0DIP2_9LECA</name>
<organism evidence="1 2">
    <name type="scientific">Lepraria neglecta</name>
    <dbReference type="NCBI Taxonomy" id="209136"/>
    <lineage>
        <taxon>Eukaryota</taxon>
        <taxon>Fungi</taxon>
        <taxon>Dikarya</taxon>
        <taxon>Ascomycota</taxon>
        <taxon>Pezizomycotina</taxon>
        <taxon>Lecanoromycetes</taxon>
        <taxon>OSLEUM clade</taxon>
        <taxon>Lecanoromycetidae</taxon>
        <taxon>Lecanorales</taxon>
        <taxon>Lecanorineae</taxon>
        <taxon>Stereocaulaceae</taxon>
        <taxon>Lepraria</taxon>
    </lineage>
</organism>
<dbReference type="EMBL" id="JASNWA010000008">
    <property type="protein sequence ID" value="KAK3170620.1"/>
    <property type="molecule type" value="Genomic_DNA"/>
</dbReference>
<comment type="caution">
    <text evidence="1">The sequence shown here is derived from an EMBL/GenBank/DDBJ whole genome shotgun (WGS) entry which is preliminary data.</text>
</comment>
<keyword evidence="2" id="KW-1185">Reference proteome</keyword>
<dbReference type="PANTHER" id="PTHR47843">
    <property type="entry name" value="BTB DOMAIN-CONTAINING PROTEIN-RELATED"/>
    <property type="match status" value="1"/>
</dbReference>
<dbReference type="InterPro" id="IPR036930">
    <property type="entry name" value="WGR_dom_sf"/>
</dbReference>
<dbReference type="AlphaFoldDB" id="A0AAE0DIP2"/>